<protein>
    <recommendedName>
        <fullName evidence="1">Altered inheritance of mitochondria protein 41</fullName>
    </recommendedName>
</protein>
<dbReference type="InterPro" id="IPR023168">
    <property type="entry name" value="GatB_Yqey_C_2"/>
</dbReference>
<dbReference type="Gene3D" id="1.10.1510.10">
    <property type="entry name" value="Uncharacterised protein YqeY/AIM41 PF09424, N-terminal domain"/>
    <property type="match status" value="1"/>
</dbReference>
<reference evidence="2" key="1">
    <citation type="submission" date="2018-03" db="EMBL/GenBank/DDBJ databases">
        <authorList>
            <person name="Guldener U."/>
        </authorList>
    </citation>
    <scope>NUCLEOTIDE SEQUENCE</scope>
</reference>
<dbReference type="InterPro" id="IPR019004">
    <property type="entry name" value="YqeY/Aim41"/>
</dbReference>
<dbReference type="InterPro" id="IPR042184">
    <property type="entry name" value="YqeY/Aim41_N"/>
</dbReference>
<dbReference type="Proteomes" id="UP001187682">
    <property type="component" value="Unassembled WGS sequence"/>
</dbReference>
<dbReference type="GO" id="GO:0005739">
    <property type="term" value="C:mitochondrion"/>
    <property type="evidence" value="ECO:0007669"/>
    <property type="project" value="UniProtKB-SubCell"/>
</dbReference>
<comment type="subcellular location">
    <subcellularLocation>
        <location evidence="1">Mitochondrion</location>
    </subcellularLocation>
</comment>
<dbReference type="Pfam" id="PF09424">
    <property type="entry name" value="YqeY"/>
    <property type="match status" value="1"/>
</dbReference>
<evidence type="ECO:0000313" key="2">
    <source>
        <dbReference type="EMBL" id="SPO05932.1"/>
    </source>
</evidence>
<keyword evidence="3" id="KW-1185">Reference proteome</keyword>
<dbReference type="PANTHER" id="PTHR28055">
    <property type="entry name" value="ALTERED INHERITANCE OF MITOCHONDRIA PROTEIN 41, MITOCHONDRIAL"/>
    <property type="match status" value="1"/>
</dbReference>
<dbReference type="PANTHER" id="PTHR28055:SF1">
    <property type="entry name" value="ALTERED INHERITANCE OF MITOCHONDRIA PROTEIN 41, MITOCHONDRIAL"/>
    <property type="match status" value="1"/>
</dbReference>
<dbReference type="GO" id="GO:0016884">
    <property type="term" value="F:carbon-nitrogen ligase activity, with glutamine as amido-N-donor"/>
    <property type="evidence" value="ECO:0007669"/>
    <property type="project" value="UniProtKB-UniRule"/>
</dbReference>
<evidence type="ECO:0000313" key="3">
    <source>
        <dbReference type="Proteomes" id="UP001187682"/>
    </source>
</evidence>
<comment type="similarity">
    <text evidence="1">Belongs to the AIM41 family.</text>
</comment>
<keyword evidence="1" id="KW-0496">Mitochondrion</keyword>
<sequence>MASRALTYRVLAPLRLAPSTRQAPTVLRLGGRPYSTSTDAPPPLLQKLKGDLKTAMREKDASRLSVLRAILAATLNASKTANPIRTDVQLVALLRKTQRASLESAKEFKEAGREDLATKEEEQAGIMEEYLAGSGVQALGPEELKKLVSEAIEAAKGAGVAPKAIVGDVMKRLATSLEGKDVDRKELANIVRQMAEA</sequence>
<dbReference type="Gene3D" id="1.10.10.410">
    <property type="match status" value="1"/>
</dbReference>
<organism evidence="2 3">
    <name type="scientific">Cephalotrichum gorgonifer</name>
    <dbReference type="NCBI Taxonomy" id="2041049"/>
    <lineage>
        <taxon>Eukaryota</taxon>
        <taxon>Fungi</taxon>
        <taxon>Dikarya</taxon>
        <taxon>Ascomycota</taxon>
        <taxon>Pezizomycotina</taxon>
        <taxon>Sordariomycetes</taxon>
        <taxon>Hypocreomycetidae</taxon>
        <taxon>Microascales</taxon>
        <taxon>Microascaceae</taxon>
        <taxon>Cephalotrichum</taxon>
    </lineage>
</organism>
<dbReference type="SUPFAM" id="SSF89095">
    <property type="entry name" value="GatB/YqeY motif"/>
    <property type="match status" value="1"/>
</dbReference>
<proteinExistence type="inferred from homology"/>
<dbReference type="EMBL" id="ONZQ02000014">
    <property type="protein sequence ID" value="SPO05932.1"/>
    <property type="molecule type" value="Genomic_DNA"/>
</dbReference>
<accession>A0AAE8N4M3</accession>
<dbReference type="AlphaFoldDB" id="A0AAE8N4M3"/>
<name>A0AAE8N4M3_9PEZI</name>
<dbReference type="InterPro" id="IPR003789">
    <property type="entry name" value="Asn/Gln_tRNA_amidoTrase-B-like"/>
</dbReference>
<comment type="caution">
    <text evidence="2">The sequence shown here is derived from an EMBL/GenBank/DDBJ whole genome shotgun (WGS) entry which is preliminary data.</text>
</comment>
<gene>
    <name evidence="1" type="primary">AIM41</name>
    <name evidence="2" type="ORF">DNG_08621</name>
</gene>
<evidence type="ECO:0000256" key="1">
    <source>
        <dbReference type="RuleBase" id="RU365099"/>
    </source>
</evidence>